<dbReference type="EMBL" id="JACHJQ010000005">
    <property type="protein sequence ID" value="MBB4908532.1"/>
    <property type="molecule type" value="Genomic_DNA"/>
</dbReference>
<reference evidence="4 5" key="1">
    <citation type="submission" date="2020-08" db="EMBL/GenBank/DDBJ databases">
        <title>Genomic Encyclopedia of Type Strains, Phase III (KMG-III): the genomes of soil and plant-associated and newly described type strains.</title>
        <authorList>
            <person name="Whitman W."/>
        </authorList>
    </citation>
    <scope>NUCLEOTIDE SEQUENCE [LARGE SCALE GENOMIC DNA]</scope>
    <source>
        <strain evidence="4 5">CECT 8960</strain>
    </source>
</reference>
<dbReference type="SMART" id="SM00331">
    <property type="entry name" value="PP2C_SIG"/>
    <property type="match status" value="1"/>
</dbReference>
<dbReference type="GO" id="GO:0016791">
    <property type="term" value="F:phosphatase activity"/>
    <property type="evidence" value="ECO:0007669"/>
    <property type="project" value="TreeGrafter"/>
</dbReference>
<evidence type="ECO:0000256" key="1">
    <source>
        <dbReference type="ARBA" id="ARBA00022801"/>
    </source>
</evidence>
<dbReference type="PANTHER" id="PTHR43156">
    <property type="entry name" value="STAGE II SPORULATION PROTEIN E-RELATED"/>
    <property type="match status" value="1"/>
</dbReference>
<dbReference type="Gene3D" id="3.60.40.10">
    <property type="entry name" value="PPM-type phosphatase domain"/>
    <property type="match status" value="1"/>
</dbReference>
<dbReference type="InterPro" id="IPR003018">
    <property type="entry name" value="GAF"/>
</dbReference>
<keyword evidence="1" id="KW-0378">Hydrolase</keyword>
<evidence type="ECO:0000313" key="5">
    <source>
        <dbReference type="Proteomes" id="UP000520767"/>
    </source>
</evidence>
<dbReference type="Gene3D" id="3.30.450.40">
    <property type="match status" value="2"/>
</dbReference>
<dbReference type="RefSeq" id="WP_184812675.1">
    <property type="nucleotide sequence ID" value="NZ_JACHJQ010000005.1"/>
</dbReference>
<comment type="caution">
    <text evidence="4">The sequence shown here is derived from an EMBL/GenBank/DDBJ whole genome shotgun (WGS) entry which is preliminary data.</text>
</comment>
<organism evidence="4 5">
    <name type="scientific">Actinophytocola algeriensis</name>
    <dbReference type="NCBI Taxonomy" id="1768010"/>
    <lineage>
        <taxon>Bacteria</taxon>
        <taxon>Bacillati</taxon>
        <taxon>Actinomycetota</taxon>
        <taxon>Actinomycetes</taxon>
        <taxon>Pseudonocardiales</taxon>
        <taxon>Pseudonocardiaceae</taxon>
    </lineage>
</organism>
<dbReference type="InterPro" id="IPR052016">
    <property type="entry name" value="Bact_Sigma-Reg"/>
</dbReference>
<dbReference type="InterPro" id="IPR001932">
    <property type="entry name" value="PPM-type_phosphatase-like_dom"/>
</dbReference>
<evidence type="ECO:0000259" key="2">
    <source>
        <dbReference type="SMART" id="SM00065"/>
    </source>
</evidence>
<evidence type="ECO:0000313" key="4">
    <source>
        <dbReference type="EMBL" id="MBB4908532.1"/>
    </source>
</evidence>
<name>A0A7W7VFN0_9PSEU</name>
<accession>A0A7W7VFN0</accession>
<dbReference type="AlphaFoldDB" id="A0A7W7VFN0"/>
<feature type="domain" description="GAF" evidence="2">
    <location>
        <begin position="29"/>
        <end position="165"/>
    </location>
</feature>
<gene>
    <name evidence="4" type="ORF">FHR82_004785</name>
</gene>
<sequence length="602" mass="64953">MDGWVGSGMDSGARVRWLRALAEVGLGARPDSGMEWVAHRVCELLRVPIAVVSFALADRQVFPGLCGPPAPWSSRREAPLRHSLCERVVAAGEPVVVEDRAIDEFGGAAYAGMPLTAEDGTVLGALCVIDTEPRAWTPAELAVLRDMARMCVTELRLRLARHDAEVERARSDDLQSRLSQALLRAQLLLTASQALSDVASVTGLRDQIADLVIGDLKATRVALVITQDLGERTRLEDQRETGPEARHDVPRGQWDEFDVAASSLVARAVRDRRLVHIADLRIDLDGAVEPDDQAAYLARGAAAVMCVPVLDSSGVLGVLELTWDEPHEHDPMEHAVVATIAGYVGAALQRARFLQHRISVARDLQEAMLTDLPDLPGLRLAARYLPADADEQVGGDWYDAFPLTGQDGVVAVVVGDVMGHDIEAAAHMGQLRAMLRQACWQERNTPAGAVTALDHAVTGLEEGASGTAVVAYLVPAEDGGRELVWTNAGHPPPILVDPDGSTRILRQHDHLIGFTDSFRGTRRDARTTLVPGATLLLYTDGLVERQSGTMDEEIANLAASAAAAKTTDPGHLIDVVLRRTADRYRFDDVVLLAVHIPAHPEP</sequence>
<protein>
    <submittedName>
        <fullName evidence="4">Serine phosphatase RsbU (Regulator of sigma subunit)</fullName>
    </submittedName>
</protein>
<proteinExistence type="predicted"/>
<dbReference type="SUPFAM" id="SSF81606">
    <property type="entry name" value="PP2C-like"/>
    <property type="match status" value="1"/>
</dbReference>
<dbReference type="PANTHER" id="PTHR43156:SF2">
    <property type="entry name" value="STAGE II SPORULATION PROTEIN E"/>
    <property type="match status" value="1"/>
</dbReference>
<dbReference type="InterPro" id="IPR036457">
    <property type="entry name" value="PPM-type-like_dom_sf"/>
</dbReference>
<evidence type="ECO:0000259" key="3">
    <source>
        <dbReference type="SMART" id="SM00331"/>
    </source>
</evidence>
<dbReference type="Pfam" id="PF13185">
    <property type="entry name" value="GAF_2"/>
    <property type="match status" value="1"/>
</dbReference>
<dbReference type="Pfam" id="PF07228">
    <property type="entry name" value="SpoIIE"/>
    <property type="match status" value="1"/>
</dbReference>
<dbReference type="Proteomes" id="UP000520767">
    <property type="component" value="Unassembled WGS sequence"/>
</dbReference>
<feature type="domain" description="GAF" evidence="2">
    <location>
        <begin position="200"/>
        <end position="358"/>
    </location>
</feature>
<dbReference type="SUPFAM" id="SSF55781">
    <property type="entry name" value="GAF domain-like"/>
    <property type="match status" value="2"/>
</dbReference>
<dbReference type="SMART" id="SM00065">
    <property type="entry name" value="GAF"/>
    <property type="match status" value="2"/>
</dbReference>
<dbReference type="InterPro" id="IPR029016">
    <property type="entry name" value="GAF-like_dom_sf"/>
</dbReference>
<dbReference type="Pfam" id="PF01590">
    <property type="entry name" value="GAF"/>
    <property type="match status" value="1"/>
</dbReference>
<feature type="domain" description="PPM-type phosphatase" evidence="3">
    <location>
        <begin position="378"/>
        <end position="596"/>
    </location>
</feature>
<keyword evidence="5" id="KW-1185">Reference proteome</keyword>